<organism evidence="1 2">
    <name type="scientific">Toxocara canis</name>
    <name type="common">Canine roundworm</name>
    <dbReference type="NCBI Taxonomy" id="6265"/>
    <lineage>
        <taxon>Eukaryota</taxon>
        <taxon>Metazoa</taxon>
        <taxon>Ecdysozoa</taxon>
        <taxon>Nematoda</taxon>
        <taxon>Chromadorea</taxon>
        <taxon>Rhabditida</taxon>
        <taxon>Spirurina</taxon>
        <taxon>Ascaridomorpha</taxon>
        <taxon>Ascaridoidea</taxon>
        <taxon>Toxocaridae</taxon>
        <taxon>Toxocara</taxon>
    </lineage>
</organism>
<sequence>MANNLSFYNISANFDRKSRHAMVRASPFIRVLVFKENHLWLENVRVLVYLARVHPVAAFMTEICD</sequence>
<accession>A0A0B2VD10</accession>
<reference evidence="1 2" key="1">
    <citation type="submission" date="2014-11" db="EMBL/GenBank/DDBJ databases">
        <title>Genetic blueprint of the zoonotic pathogen Toxocara canis.</title>
        <authorList>
            <person name="Zhu X.-Q."/>
            <person name="Korhonen P.K."/>
            <person name="Cai H."/>
            <person name="Young N.D."/>
            <person name="Nejsum P."/>
            <person name="von Samson-Himmelstjerna G."/>
            <person name="Boag P.R."/>
            <person name="Tan P."/>
            <person name="Li Q."/>
            <person name="Min J."/>
            <person name="Yang Y."/>
            <person name="Wang X."/>
            <person name="Fang X."/>
            <person name="Hall R.S."/>
            <person name="Hofmann A."/>
            <person name="Sternberg P.W."/>
            <person name="Jex A.R."/>
            <person name="Gasser R.B."/>
        </authorList>
    </citation>
    <scope>NUCLEOTIDE SEQUENCE [LARGE SCALE GENOMIC DNA]</scope>
    <source>
        <strain evidence="1">PN_DK_2014</strain>
    </source>
</reference>
<dbReference type="AlphaFoldDB" id="A0A0B2VD10"/>
<protein>
    <submittedName>
        <fullName evidence="1">Uncharacterized protein</fullName>
    </submittedName>
</protein>
<evidence type="ECO:0000313" key="2">
    <source>
        <dbReference type="Proteomes" id="UP000031036"/>
    </source>
</evidence>
<name>A0A0B2VD10_TOXCA</name>
<gene>
    <name evidence="1" type="ORF">Tcan_01889</name>
</gene>
<proteinExistence type="predicted"/>
<evidence type="ECO:0000313" key="1">
    <source>
        <dbReference type="EMBL" id="KHN79354.1"/>
    </source>
</evidence>
<keyword evidence="2" id="KW-1185">Reference proteome</keyword>
<comment type="caution">
    <text evidence="1">The sequence shown here is derived from an EMBL/GenBank/DDBJ whole genome shotgun (WGS) entry which is preliminary data.</text>
</comment>
<dbReference type="EMBL" id="JPKZ01001927">
    <property type="protein sequence ID" value="KHN79354.1"/>
    <property type="molecule type" value="Genomic_DNA"/>
</dbReference>
<dbReference type="Proteomes" id="UP000031036">
    <property type="component" value="Unassembled WGS sequence"/>
</dbReference>